<comment type="caution">
    <text evidence="3">The sequence shown here is derived from an EMBL/GenBank/DDBJ whole genome shotgun (WGS) entry which is preliminary data.</text>
</comment>
<sequence>MVRIRQRIKESGMAISRSKSPFRVVSVVAAVVILGAGSFLLVSQRDGGDDFYVNPVASKAEKPQGISVGYRSAVLVGDQDNTVSMSVEDLDPAAVHAAKEYLGEGIFTTPMEVSTQSPLTGKVKMTRTYPEPLPAEASASFVYYDEKTHHWKPVNSILSSDRRVLTTEVDHLSLWSDFVTAPTQVLESITSSWEADDISVKGIGDFAVSADNTLEETNYTAAIPPTSNAAPSQLATPSTVPDQRSSESASPTPGAVPSEKRSDVPSEVQKPQKQSTVTVTEFEYFRPIDYNGQMKPGFAGTHTNSTGGGAINANSCVDSPYSDKEGIMQCGSNADNFPVCYQGPATQETPSVYCSRDPKDTTMIVLPYTGEFQQFAQEPTRPWRIDLEDGKSCVAISGGARGNSPDGPVATYRCDNGTATGAGSMFVIASQAEPFDNGIDARGDVWFAQIGDMGTNDTPTTSPTPVGVKRVYYASYAQ</sequence>
<name>L1MFS7_9CORY</name>
<keyword evidence="2" id="KW-1133">Transmembrane helix</keyword>
<evidence type="ECO:0000313" key="4">
    <source>
        <dbReference type="Proteomes" id="UP000010445"/>
    </source>
</evidence>
<protein>
    <submittedName>
        <fullName evidence="3">Uncharacterized protein</fullName>
    </submittedName>
</protein>
<evidence type="ECO:0000256" key="1">
    <source>
        <dbReference type="SAM" id="MobiDB-lite"/>
    </source>
</evidence>
<evidence type="ECO:0000256" key="2">
    <source>
        <dbReference type="SAM" id="Phobius"/>
    </source>
</evidence>
<accession>L1MFS7</accession>
<organism evidence="3 4">
    <name type="scientific">Corynebacterium durum F0235</name>
    <dbReference type="NCBI Taxonomy" id="1035195"/>
    <lineage>
        <taxon>Bacteria</taxon>
        <taxon>Bacillati</taxon>
        <taxon>Actinomycetota</taxon>
        <taxon>Actinomycetes</taxon>
        <taxon>Mycobacteriales</taxon>
        <taxon>Corynebacteriaceae</taxon>
        <taxon>Corynebacterium</taxon>
    </lineage>
</organism>
<proteinExistence type="predicted"/>
<dbReference type="AlphaFoldDB" id="L1MFS7"/>
<feature type="region of interest" description="Disordered" evidence="1">
    <location>
        <begin position="222"/>
        <end position="276"/>
    </location>
</feature>
<keyword evidence="2" id="KW-0812">Transmembrane</keyword>
<dbReference type="eggNOG" id="ENOG5031E97">
    <property type="taxonomic scope" value="Bacteria"/>
</dbReference>
<reference evidence="3 4" key="1">
    <citation type="submission" date="2012-05" db="EMBL/GenBank/DDBJ databases">
        <authorList>
            <person name="Weinstock G."/>
            <person name="Sodergren E."/>
            <person name="Lobos E.A."/>
            <person name="Fulton L."/>
            <person name="Fulton R."/>
            <person name="Courtney L."/>
            <person name="Fronick C."/>
            <person name="O'Laughlin M."/>
            <person name="Godfrey J."/>
            <person name="Wilson R.M."/>
            <person name="Miner T."/>
            <person name="Farmer C."/>
            <person name="Delehaunty K."/>
            <person name="Cordes M."/>
            <person name="Minx P."/>
            <person name="Tomlinson C."/>
            <person name="Chen J."/>
            <person name="Wollam A."/>
            <person name="Pepin K.H."/>
            <person name="Bhonagiri V."/>
            <person name="Zhang X."/>
            <person name="Suruliraj S."/>
            <person name="Warren W."/>
            <person name="Mitreva M."/>
            <person name="Mardis E.R."/>
            <person name="Wilson R.K."/>
        </authorList>
    </citation>
    <scope>NUCLEOTIDE SEQUENCE [LARGE SCALE GENOMIC DNA]</scope>
    <source>
        <strain evidence="3 4">F0235</strain>
    </source>
</reference>
<keyword evidence="2" id="KW-0472">Membrane</keyword>
<dbReference type="HOGENOM" id="CLU_570758_0_0_11"/>
<keyword evidence="4" id="KW-1185">Reference proteome</keyword>
<dbReference type="EMBL" id="AMEM01000018">
    <property type="protein sequence ID" value="EKX90097.1"/>
    <property type="molecule type" value="Genomic_DNA"/>
</dbReference>
<feature type="compositionally biased region" description="Polar residues" evidence="1">
    <location>
        <begin position="222"/>
        <end position="251"/>
    </location>
</feature>
<dbReference type="STRING" id="1035195.HMPREF9997_01305"/>
<dbReference type="PATRIC" id="fig|1035195.3.peg.1174"/>
<feature type="transmembrane region" description="Helical" evidence="2">
    <location>
        <begin position="21"/>
        <end position="42"/>
    </location>
</feature>
<evidence type="ECO:0000313" key="3">
    <source>
        <dbReference type="EMBL" id="EKX90097.1"/>
    </source>
</evidence>
<dbReference type="Proteomes" id="UP000010445">
    <property type="component" value="Unassembled WGS sequence"/>
</dbReference>
<gene>
    <name evidence="3" type="ORF">HMPREF9997_01305</name>
</gene>